<accession>A0A1T4XKJ7</accession>
<dbReference type="EMBL" id="FUYE01000004">
    <property type="protein sequence ID" value="SKA89678.1"/>
    <property type="molecule type" value="Genomic_DNA"/>
</dbReference>
<dbReference type="Proteomes" id="UP000190774">
    <property type="component" value="Unassembled WGS sequence"/>
</dbReference>
<protein>
    <submittedName>
        <fullName evidence="1">Uncharacterized protein</fullName>
    </submittedName>
</protein>
<name>A0A1T4XKJ7_9BACT</name>
<organism evidence="1 2">
    <name type="scientific">Prosthecobacter debontii</name>
    <dbReference type="NCBI Taxonomy" id="48467"/>
    <lineage>
        <taxon>Bacteria</taxon>
        <taxon>Pseudomonadati</taxon>
        <taxon>Verrucomicrobiota</taxon>
        <taxon>Verrucomicrobiia</taxon>
        <taxon>Verrucomicrobiales</taxon>
        <taxon>Verrucomicrobiaceae</taxon>
        <taxon>Prosthecobacter</taxon>
    </lineage>
</organism>
<keyword evidence="2" id="KW-1185">Reference proteome</keyword>
<gene>
    <name evidence="1" type="ORF">SAMN02745166_01604</name>
</gene>
<evidence type="ECO:0000313" key="2">
    <source>
        <dbReference type="Proteomes" id="UP000190774"/>
    </source>
</evidence>
<evidence type="ECO:0000313" key="1">
    <source>
        <dbReference type="EMBL" id="SKA89678.1"/>
    </source>
</evidence>
<reference evidence="2" key="1">
    <citation type="submission" date="2017-02" db="EMBL/GenBank/DDBJ databases">
        <authorList>
            <person name="Varghese N."/>
            <person name="Submissions S."/>
        </authorList>
    </citation>
    <scope>NUCLEOTIDE SEQUENCE [LARGE SCALE GENOMIC DNA]</scope>
    <source>
        <strain evidence="2">ATCC 700200</strain>
    </source>
</reference>
<proteinExistence type="predicted"/>
<sequence length="77" mass="8240">MKSSFLTVSHDSSRLSEIVVGWNSMPAYGQRSQAPVGAEGVQQFIDEARGQSPEGTEASGSFWNTFSTSATEIRLAA</sequence>
<dbReference type="AlphaFoldDB" id="A0A1T4XKJ7"/>